<dbReference type="InterPro" id="IPR009061">
    <property type="entry name" value="DNA-bd_dom_put_sf"/>
</dbReference>
<dbReference type="Gene3D" id="3.20.80.10">
    <property type="entry name" value="Regulatory factor, effector binding domain"/>
    <property type="match status" value="1"/>
</dbReference>
<dbReference type="PANTHER" id="PTHR30204:SF85">
    <property type="entry name" value="MULTIDRUG-EFFLUX TRANSPORTER 2 REGULATOR"/>
    <property type="match status" value="1"/>
</dbReference>
<accession>A0A0Q9Y3P8</accession>
<gene>
    <name evidence="3" type="ORF">ACA29_14645</name>
</gene>
<dbReference type="AlphaFoldDB" id="A0A0Q9Y3P8"/>
<dbReference type="PROSITE" id="PS50937">
    <property type="entry name" value="HTH_MERR_2"/>
    <property type="match status" value="1"/>
</dbReference>
<dbReference type="InterPro" id="IPR029442">
    <property type="entry name" value="GyrI-like"/>
</dbReference>
<dbReference type="SMART" id="SM00422">
    <property type="entry name" value="HTH_MERR"/>
    <property type="match status" value="1"/>
</dbReference>
<evidence type="ECO:0000313" key="4">
    <source>
        <dbReference type="Proteomes" id="UP000053881"/>
    </source>
</evidence>
<dbReference type="Pfam" id="PF06445">
    <property type="entry name" value="GyrI-like"/>
    <property type="match status" value="1"/>
</dbReference>
<name>A0A0Q9Y3P8_9BACI</name>
<proteinExistence type="predicted"/>
<sequence length="285" mass="33585">METTKKLFTTGEFADLCGVKKQTFFHYDDIGLLKPEHKDEKGYRYYSVQQTEVFSVIEMLKEIGMSLAEIKDFLHLKSPKETIELLAEKEEAMKIKIAKMQRTQQIIQHKKKQIEAALKLDFDRLSIEELGEENYILNENILNCSDKEFTKSIMAFIKYTKQEEMDIGYPIGGLIRQKQIEAADYWNYSHFYMRVDQLNYSHFYMRVDQLMVEEPFIKKAGKYVIAYHKGSYMTIQDTYEEINAYLNENGYSICGDSFEEYVMDEVSVSGEENYVTKIMIQVEEK</sequence>
<dbReference type="GO" id="GO:0003677">
    <property type="term" value="F:DNA binding"/>
    <property type="evidence" value="ECO:0007669"/>
    <property type="project" value="UniProtKB-KW"/>
</dbReference>
<comment type="caution">
    <text evidence="3">The sequence shown here is derived from an EMBL/GenBank/DDBJ whole genome shotgun (WGS) entry which is preliminary data.</text>
</comment>
<organism evidence="3 4">
    <name type="scientific">Lederbergia galactosidilytica</name>
    <dbReference type="NCBI Taxonomy" id="217031"/>
    <lineage>
        <taxon>Bacteria</taxon>
        <taxon>Bacillati</taxon>
        <taxon>Bacillota</taxon>
        <taxon>Bacilli</taxon>
        <taxon>Bacillales</taxon>
        <taxon>Bacillaceae</taxon>
        <taxon>Lederbergia</taxon>
    </lineage>
</organism>
<evidence type="ECO:0000313" key="3">
    <source>
        <dbReference type="EMBL" id="KRG11794.1"/>
    </source>
</evidence>
<reference evidence="3 4" key="1">
    <citation type="submission" date="2015-06" db="EMBL/GenBank/DDBJ databases">
        <title>Genome sequencing project of Bacillus galactosidilyticus PL133.</title>
        <authorList>
            <person name="Gaiero J."/>
            <person name="Nicol R."/>
            <person name="Habash M."/>
        </authorList>
    </citation>
    <scope>NUCLEOTIDE SEQUENCE [LARGE SCALE GENOMIC DNA]</scope>
    <source>
        <strain evidence="3 4">PL133</strain>
    </source>
</reference>
<dbReference type="PANTHER" id="PTHR30204">
    <property type="entry name" value="REDOX-CYCLING DRUG-SENSING TRANSCRIPTIONAL ACTIVATOR SOXR"/>
    <property type="match status" value="1"/>
</dbReference>
<dbReference type="SUPFAM" id="SSF55136">
    <property type="entry name" value="Probable bacterial effector-binding domain"/>
    <property type="match status" value="1"/>
</dbReference>
<dbReference type="GO" id="GO:0003700">
    <property type="term" value="F:DNA-binding transcription factor activity"/>
    <property type="evidence" value="ECO:0007669"/>
    <property type="project" value="InterPro"/>
</dbReference>
<dbReference type="Gene3D" id="1.10.1660.10">
    <property type="match status" value="1"/>
</dbReference>
<feature type="domain" description="HTH merR-type" evidence="2">
    <location>
        <begin position="7"/>
        <end position="76"/>
    </location>
</feature>
<protein>
    <recommendedName>
        <fullName evidence="2">HTH merR-type domain-containing protein</fullName>
    </recommendedName>
</protein>
<evidence type="ECO:0000256" key="1">
    <source>
        <dbReference type="ARBA" id="ARBA00023125"/>
    </source>
</evidence>
<dbReference type="Proteomes" id="UP000053881">
    <property type="component" value="Unassembled WGS sequence"/>
</dbReference>
<dbReference type="SUPFAM" id="SSF46955">
    <property type="entry name" value="Putative DNA-binding domain"/>
    <property type="match status" value="1"/>
</dbReference>
<keyword evidence="1" id="KW-0238">DNA-binding</keyword>
<dbReference type="InterPro" id="IPR011256">
    <property type="entry name" value="Reg_factor_effector_dom_sf"/>
</dbReference>
<dbReference type="EMBL" id="LGPB01000112">
    <property type="protein sequence ID" value="KRG11794.1"/>
    <property type="molecule type" value="Genomic_DNA"/>
</dbReference>
<dbReference type="PATRIC" id="fig|217031.4.peg.4950"/>
<dbReference type="InterPro" id="IPR000551">
    <property type="entry name" value="MerR-type_HTH_dom"/>
</dbReference>
<evidence type="ECO:0000259" key="2">
    <source>
        <dbReference type="PROSITE" id="PS50937"/>
    </source>
</evidence>
<dbReference type="CDD" id="cd04782">
    <property type="entry name" value="HTH_BltR"/>
    <property type="match status" value="1"/>
</dbReference>
<dbReference type="Pfam" id="PF13411">
    <property type="entry name" value="MerR_1"/>
    <property type="match status" value="1"/>
</dbReference>
<dbReference type="InterPro" id="IPR047057">
    <property type="entry name" value="MerR_fam"/>
</dbReference>